<protein>
    <submittedName>
        <fullName evidence="2">Uncharacterized protein</fullName>
    </submittedName>
</protein>
<feature type="compositionally biased region" description="Low complexity" evidence="1">
    <location>
        <begin position="286"/>
        <end position="298"/>
    </location>
</feature>
<organism evidence="2 3">
    <name type="scientific">Thalassiosira oceanica</name>
    <name type="common">Marine diatom</name>
    <dbReference type="NCBI Taxonomy" id="159749"/>
    <lineage>
        <taxon>Eukaryota</taxon>
        <taxon>Sar</taxon>
        <taxon>Stramenopiles</taxon>
        <taxon>Ochrophyta</taxon>
        <taxon>Bacillariophyta</taxon>
        <taxon>Coscinodiscophyceae</taxon>
        <taxon>Thalassiosirophycidae</taxon>
        <taxon>Thalassiosirales</taxon>
        <taxon>Thalassiosiraceae</taxon>
        <taxon>Thalassiosira</taxon>
    </lineage>
</organism>
<dbReference type="AlphaFoldDB" id="K0R100"/>
<dbReference type="Proteomes" id="UP000266841">
    <property type="component" value="Unassembled WGS sequence"/>
</dbReference>
<feature type="compositionally biased region" description="Polar residues" evidence="1">
    <location>
        <begin position="254"/>
        <end position="264"/>
    </location>
</feature>
<dbReference type="EMBL" id="AGNL01049591">
    <property type="protein sequence ID" value="EJK44514.1"/>
    <property type="molecule type" value="Genomic_DNA"/>
</dbReference>
<evidence type="ECO:0000256" key="1">
    <source>
        <dbReference type="SAM" id="MobiDB-lite"/>
    </source>
</evidence>
<feature type="region of interest" description="Disordered" evidence="1">
    <location>
        <begin position="286"/>
        <end position="314"/>
    </location>
</feature>
<reference evidence="2 3" key="1">
    <citation type="journal article" date="2012" name="Genome Biol.">
        <title>Genome and low-iron response of an oceanic diatom adapted to chronic iron limitation.</title>
        <authorList>
            <person name="Lommer M."/>
            <person name="Specht M."/>
            <person name="Roy A.S."/>
            <person name="Kraemer L."/>
            <person name="Andreson R."/>
            <person name="Gutowska M.A."/>
            <person name="Wolf J."/>
            <person name="Bergner S.V."/>
            <person name="Schilhabel M.B."/>
            <person name="Klostermeier U.C."/>
            <person name="Beiko R.G."/>
            <person name="Rosenstiel P."/>
            <person name="Hippler M."/>
            <person name="Laroche J."/>
        </authorList>
    </citation>
    <scope>NUCLEOTIDE SEQUENCE [LARGE SCALE GENOMIC DNA]</scope>
    <source>
        <strain evidence="2 3">CCMP1005</strain>
    </source>
</reference>
<keyword evidence="3" id="KW-1185">Reference proteome</keyword>
<comment type="caution">
    <text evidence="2">The sequence shown here is derived from an EMBL/GenBank/DDBJ whole genome shotgun (WGS) entry which is preliminary data.</text>
</comment>
<name>K0R100_THAOC</name>
<evidence type="ECO:0000313" key="3">
    <source>
        <dbReference type="Proteomes" id="UP000266841"/>
    </source>
</evidence>
<feature type="region of interest" description="Disordered" evidence="1">
    <location>
        <begin position="254"/>
        <end position="274"/>
    </location>
</feature>
<feature type="compositionally biased region" description="Basic and acidic residues" evidence="1">
    <location>
        <begin position="302"/>
        <end position="313"/>
    </location>
</feature>
<gene>
    <name evidence="2" type="ORF">THAOC_36936</name>
</gene>
<proteinExistence type="predicted"/>
<sequence>MGPLAVHAAILDEAAGRAVLELDGVAPCLAAVGAGFSAVIAVIRNGHANRHAAHRRPRSKVLVICRKTGESGGERAMSQPHQHQHGGKEMEPAVAETALFGAAAAAAGRGKLVLSPKPVQICSTSDSRSVAASHLSVRRFVRWLAPPSVLLCVDRGGVGGCRVLASGVLVGTGRPPARASARRHAWREGRRAELRGDRFDVFPWQRHAVAVASGMPRGRLSASGRNPRPRPYPPCGSAGTAVIAWGIGAVDSGKNCQSSVSSRRPVTARGRHVSSCRDVSALGASCGSRRGAAGPRSPGGEDDGKGAEVEKAGDGGAVLRSEIVSRGRRLGGGLLAAGKKTDLSTTGQHQLALDPYHRPTLPIQGGCSFGTCGGAARKGGSWPAGAPRGATPEPTVLVQVADREERGGDFRRLDAGVKERVIARWSERGVEAGGGGDRGPEDAALRHGFPQRAKEAMLGPGP</sequence>
<accession>K0R100</accession>
<evidence type="ECO:0000313" key="2">
    <source>
        <dbReference type="EMBL" id="EJK44514.1"/>
    </source>
</evidence>